<feature type="transmembrane region" description="Helical" evidence="1">
    <location>
        <begin position="74"/>
        <end position="95"/>
    </location>
</feature>
<dbReference type="RefSeq" id="WP_344546777.1">
    <property type="nucleotide sequence ID" value="NZ_BAAATD010000011.1"/>
</dbReference>
<evidence type="ECO:0000256" key="1">
    <source>
        <dbReference type="SAM" id="Phobius"/>
    </source>
</evidence>
<feature type="transmembrane region" description="Helical" evidence="1">
    <location>
        <begin position="284"/>
        <end position="302"/>
    </location>
</feature>
<evidence type="ECO:0000313" key="2">
    <source>
        <dbReference type="EMBL" id="GAA2623829.1"/>
    </source>
</evidence>
<sequence length="675" mass="70211">MTDRLLDRLSDLAVVAFAVWTAVYHAGLLFDPPTWVLLVCWLVVLAGLGGLYAWRLPSWTAERAPETSLDRPPLGYWAFAAIATGVVAGTAAGLHKSGVPWWVVWAAGLLSVAATAAVFVGARGGAHVLRGGDEEDEPARGMTAVPVLTAAGFAIASLFLVNTDGDDAFFVSRSVWTAAHGRVPLQDVIFTQGELPPIAGEPPVSSIEVLVGALARVLGVPAASFLWYVALPVAVFLAVWALWRLVREWAPRRLLACFVVAVAYLVWAGESAGSLGAFHLLRMWQGKAMFVSALIPLLYVYLTRWAERRSPAALALAATAGVAATGLSSTAALLVPLVVAAVAGPLIITRRVGAGVAAAAALAYPVGAGLLVTLTHSGGEMVEGRAAGAAASYAVVLLAGALGVIGGCALWLSPWLARPGAPALIAGGIAAVTTVLLVTGLLEFMGSATGAGPVMWRTLWVVPAPVLVGLLATVTLPRVLARGPATARRWLVLAPAALVCAALVVGGLPLWARDAGTLVEGRPSWKAVPKELRTSRVVVREAKAHQGQAEGQRDGGAVVLMPQRYMRTVPMFAIGANAVSPNSHHLHILGASRTFTDDRKLLTRLVQSPRSRKPAAGPVREALRRVQVTVACAHRADTAALRIIAAAGYGGRREIGGLVCLFTGGVAGDVHPGKP</sequence>
<dbReference type="Proteomes" id="UP001501509">
    <property type="component" value="Unassembled WGS sequence"/>
</dbReference>
<dbReference type="InterPro" id="IPR045723">
    <property type="entry name" value="DUF6077"/>
</dbReference>
<proteinExistence type="predicted"/>
<protein>
    <submittedName>
        <fullName evidence="2">Uncharacterized protein</fullName>
    </submittedName>
</protein>
<feature type="transmembrane region" description="Helical" evidence="1">
    <location>
        <begin position="314"/>
        <end position="347"/>
    </location>
</feature>
<feature type="transmembrane region" description="Helical" evidence="1">
    <location>
        <begin position="424"/>
        <end position="446"/>
    </location>
</feature>
<feature type="transmembrane region" description="Helical" evidence="1">
    <location>
        <begin position="353"/>
        <end position="374"/>
    </location>
</feature>
<feature type="transmembrane region" description="Helical" evidence="1">
    <location>
        <begin position="101"/>
        <end position="122"/>
    </location>
</feature>
<dbReference type="EMBL" id="BAAATD010000011">
    <property type="protein sequence ID" value="GAA2623829.1"/>
    <property type="molecule type" value="Genomic_DNA"/>
</dbReference>
<feature type="transmembrane region" description="Helical" evidence="1">
    <location>
        <begin position="12"/>
        <end position="30"/>
    </location>
</feature>
<keyword evidence="1" id="KW-0812">Transmembrane</keyword>
<reference evidence="2 3" key="1">
    <citation type="journal article" date="2019" name="Int. J. Syst. Evol. Microbiol.">
        <title>The Global Catalogue of Microorganisms (GCM) 10K type strain sequencing project: providing services to taxonomists for standard genome sequencing and annotation.</title>
        <authorList>
            <consortium name="The Broad Institute Genomics Platform"/>
            <consortium name="The Broad Institute Genome Sequencing Center for Infectious Disease"/>
            <person name="Wu L."/>
            <person name="Ma J."/>
        </authorList>
    </citation>
    <scope>NUCLEOTIDE SEQUENCE [LARGE SCALE GENOMIC DNA]</scope>
    <source>
        <strain evidence="2 3">JCM 6833</strain>
    </source>
</reference>
<name>A0ABN3QDW4_9ACTN</name>
<keyword evidence="3" id="KW-1185">Reference proteome</keyword>
<feature type="transmembrane region" description="Helical" evidence="1">
    <location>
        <begin position="143"/>
        <end position="161"/>
    </location>
</feature>
<feature type="transmembrane region" description="Helical" evidence="1">
    <location>
        <begin position="458"/>
        <end position="480"/>
    </location>
</feature>
<feature type="transmembrane region" description="Helical" evidence="1">
    <location>
        <begin position="36"/>
        <end position="54"/>
    </location>
</feature>
<feature type="transmembrane region" description="Helical" evidence="1">
    <location>
        <begin position="225"/>
        <end position="243"/>
    </location>
</feature>
<keyword evidence="1" id="KW-0472">Membrane</keyword>
<comment type="caution">
    <text evidence="2">The sequence shown here is derived from an EMBL/GenBank/DDBJ whole genome shotgun (WGS) entry which is preliminary data.</text>
</comment>
<evidence type="ECO:0000313" key="3">
    <source>
        <dbReference type="Proteomes" id="UP001501509"/>
    </source>
</evidence>
<accession>A0ABN3QDW4</accession>
<feature type="transmembrane region" description="Helical" evidence="1">
    <location>
        <begin position="492"/>
        <end position="512"/>
    </location>
</feature>
<feature type="transmembrane region" description="Helical" evidence="1">
    <location>
        <begin position="386"/>
        <end position="412"/>
    </location>
</feature>
<gene>
    <name evidence="2" type="ORF">GCM10010411_70120</name>
</gene>
<dbReference type="Pfam" id="PF19554">
    <property type="entry name" value="DUF6077"/>
    <property type="match status" value="1"/>
</dbReference>
<organism evidence="2 3">
    <name type="scientific">Actinomadura fulvescens</name>
    <dbReference type="NCBI Taxonomy" id="46160"/>
    <lineage>
        <taxon>Bacteria</taxon>
        <taxon>Bacillati</taxon>
        <taxon>Actinomycetota</taxon>
        <taxon>Actinomycetes</taxon>
        <taxon>Streptosporangiales</taxon>
        <taxon>Thermomonosporaceae</taxon>
        <taxon>Actinomadura</taxon>
    </lineage>
</organism>
<feature type="transmembrane region" description="Helical" evidence="1">
    <location>
        <begin position="255"/>
        <end position="278"/>
    </location>
</feature>
<keyword evidence="1" id="KW-1133">Transmembrane helix</keyword>